<evidence type="ECO:0000313" key="7">
    <source>
        <dbReference type="EMBL" id="PGH35881.1"/>
    </source>
</evidence>
<accession>A0A2B7ZR70</accession>
<sequence>MKDERTSQPNSAQSDDTAIFAPVLSAVNLKCLPNFCAVIREASVDLVENQETPIEPITVESPLFGSYHALFPIRFHDGLQWILKIPACGTPEHFNESASAALRSETLTMQLVRRETSILVPDIFAFDATLDNELGVPFILMSFIQGIPLRFSFSTGGAPTFDTEGNVTGTGPMRSVDHQAMLERLTQGDGDDIEPTVYYEAGPFIDPRAFYLLSLNRTKEPNHEVGIGMLKLLCLFLQ</sequence>
<comment type="subcellular location">
    <subcellularLocation>
        <location evidence="1">Mitochondrion</location>
    </subcellularLocation>
</comment>
<protein>
    <recommendedName>
        <fullName evidence="3">Altered inheritance of mitochondria protein 9, mitochondrial</fullName>
    </recommendedName>
    <alternativeName>
        <fullName evidence="6">Found in mitochondrial proteome protein 29</fullName>
    </alternativeName>
</protein>
<dbReference type="GO" id="GO:0005739">
    <property type="term" value="C:mitochondrion"/>
    <property type="evidence" value="ECO:0007669"/>
    <property type="project" value="UniProtKB-SubCell"/>
</dbReference>
<organism evidence="7 8">
    <name type="scientific">[Emmonsia] crescens</name>
    <dbReference type="NCBI Taxonomy" id="73230"/>
    <lineage>
        <taxon>Eukaryota</taxon>
        <taxon>Fungi</taxon>
        <taxon>Dikarya</taxon>
        <taxon>Ascomycota</taxon>
        <taxon>Pezizomycotina</taxon>
        <taxon>Eurotiomycetes</taxon>
        <taxon>Eurotiomycetidae</taxon>
        <taxon>Onygenales</taxon>
        <taxon>Ajellomycetaceae</taxon>
        <taxon>Emergomyces</taxon>
    </lineage>
</organism>
<keyword evidence="4" id="KW-0809">Transit peptide</keyword>
<comment type="similarity">
    <text evidence="2">Belongs to the AIM9 family.</text>
</comment>
<evidence type="ECO:0000256" key="3">
    <source>
        <dbReference type="ARBA" id="ARBA00016197"/>
    </source>
</evidence>
<evidence type="ECO:0000256" key="2">
    <source>
        <dbReference type="ARBA" id="ARBA00005543"/>
    </source>
</evidence>
<dbReference type="SUPFAM" id="SSF56112">
    <property type="entry name" value="Protein kinase-like (PK-like)"/>
    <property type="match status" value="1"/>
</dbReference>
<evidence type="ECO:0000256" key="6">
    <source>
        <dbReference type="ARBA" id="ARBA00031849"/>
    </source>
</evidence>
<reference evidence="7 8" key="1">
    <citation type="submission" date="2017-10" db="EMBL/GenBank/DDBJ databases">
        <title>Comparative genomics in systemic dimorphic fungi from Ajellomycetaceae.</title>
        <authorList>
            <person name="Munoz J.F."/>
            <person name="Mcewen J.G."/>
            <person name="Clay O.K."/>
            <person name="Cuomo C.A."/>
        </authorList>
    </citation>
    <scope>NUCLEOTIDE SEQUENCE [LARGE SCALE GENOMIC DNA]</scope>
    <source>
        <strain evidence="7 8">UAMH4076</strain>
    </source>
</reference>
<dbReference type="InterPro" id="IPR051035">
    <property type="entry name" value="Mito_inheritance_9"/>
</dbReference>
<dbReference type="Proteomes" id="UP000226031">
    <property type="component" value="Unassembled WGS sequence"/>
</dbReference>
<dbReference type="STRING" id="73230.A0A2B7ZR70"/>
<proteinExistence type="inferred from homology"/>
<gene>
    <name evidence="7" type="ORF">GX50_01206</name>
</gene>
<dbReference type="InterPro" id="IPR011009">
    <property type="entry name" value="Kinase-like_dom_sf"/>
</dbReference>
<dbReference type="EMBL" id="PDND01000014">
    <property type="protein sequence ID" value="PGH35881.1"/>
    <property type="molecule type" value="Genomic_DNA"/>
</dbReference>
<dbReference type="PANTHER" id="PTHR36091:SF1">
    <property type="entry name" value="ALTERED INHERITANCE OF MITOCHONDRIA PROTEIN 9, MITOCHONDRIAL"/>
    <property type="match status" value="1"/>
</dbReference>
<evidence type="ECO:0000256" key="4">
    <source>
        <dbReference type="ARBA" id="ARBA00022946"/>
    </source>
</evidence>
<keyword evidence="8" id="KW-1185">Reference proteome</keyword>
<evidence type="ECO:0000256" key="5">
    <source>
        <dbReference type="ARBA" id="ARBA00023128"/>
    </source>
</evidence>
<keyword evidence="5" id="KW-0496">Mitochondrion</keyword>
<evidence type="ECO:0000313" key="8">
    <source>
        <dbReference type="Proteomes" id="UP000226031"/>
    </source>
</evidence>
<dbReference type="AlphaFoldDB" id="A0A2B7ZR70"/>
<comment type="caution">
    <text evidence="7">The sequence shown here is derived from an EMBL/GenBank/DDBJ whole genome shotgun (WGS) entry which is preliminary data.</text>
</comment>
<dbReference type="PANTHER" id="PTHR36091">
    <property type="entry name" value="ALTERED INHERITANCE OF MITOCHONDRIA PROTEIN 9, MITOCHONDRIAL"/>
    <property type="match status" value="1"/>
</dbReference>
<evidence type="ECO:0000256" key="1">
    <source>
        <dbReference type="ARBA" id="ARBA00004173"/>
    </source>
</evidence>
<name>A0A2B7ZR70_9EURO</name>